<dbReference type="EMBL" id="CM037156">
    <property type="protein sequence ID" value="KAH7836449.1"/>
    <property type="molecule type" value="Genomic_DNA"/>
</dbReference>
<dbReference type="Proteomes" id="UP000828048">
    <property type="component" value="Chromosome 6"/>
</dbReference>
<accession>A0ACB7X6U5</accession>
<comment type="caution">
    <text evidence="1">The sequence shown here is derived from an EMBL/GenBank/DDBJ whole genome shotgun (WGS) entry which is preliminary data.</text>
</comment>
<gene>
    <name evidence="1" type="ORF">Vadar_001356</name>
</gene>
<keyword evidence="2" id="KW-1185">Reference proteome</keyword>
<sequence length="424" mass="47269">MSRAIHFVTHSIPGYGLTDGRFLPCSGVTRTTVSPSPCSSRGPYKTVLHLKTAPLKCTASRMSCVCNYSKNPDFSRQNKGGFSRNRKNREIDEGDGFESLEESDDILSSENGALASASNPPRYQTTSTPELVQKEVLEVFRKVQAELRERAAVKGEKKTRTKLNRPQGKEDEPVETIIQLLRKTTTKKGKTGGTSSGSNRNFILEEPESTGPLEKEKSAPDSILDQSEQNGTFVRKESTTSLDLNHNVKDKAQGHGRDSPTFSRPLSNFQRRSPVPQVKHQPLHSDFVTDPSVSGKSERLHPDPEIKDPRIEMEPEPGFSEGIVFDGMSEEEDSDDIHEGYSDDEVEEDKPMIDEDLSGMKMPGTQSPCEVSWHKGVFKAQETRARGIAEWGLHLIVRCMPSIFTDFTFRVSLDGHQFYISCES</sequence>
<evidence type="ECO:0000313" key="2">
    <source>
        <dbReference type="Proteomes" id="UP000828048"/>
    </source>
</evidence>
<evidence type="ECO:0000313" key="1">
    <source>
        <dbReference type="EMBL" id="KAH7836449.1"/>
    </source>
</evidence>
<name>A0ACB7X6U5_9ERIC</name>
<organism evidence="1 2">
    <name type="scientific">Vaccinium darrowii</name>
    <dbReference type="NCBI Taxonomy" id="229202"/>
    <lineage>
        <taxon>Eukaryota</taxon>
        <taxon>Viridiplantae</taxon>
        <taxon>Streptophyta</taxon>
        <taxon>Embryophyta</taxon>
        <taxon>Tracheophyta</taxon>
        <taxon>Spermatophyta</taxon>
        <taxon>Magnoliopsida</taxon>
        <taxon>eudicotyledons</taxon>
        <taxon>Gunneridae</taxon>
        <taxon>Pentapetalae</taxon>
        <taxon>asterids</taxon>
        <taxon>Ericales</taxon>
        <taxon>Ericaceae</taxon>
        <taxon>Vaccinioideae</taxon>
        <taxon>Vaccinieae</taxon>
        <taxon>Vaccinium</taxon>
    </lineage>
</organism>
<reference evidence="1 2" key="1">
    <citation type="journal article" date="2021" name="Hortic Res">
        <title>High-quality reference genome and annotation aids understanding of berry development for evergreen blueberry (Vaccinium darrowii).</title>
        <authorList>
            <person name="Yu J."/>
            <person name="Hulse-Kemp A.M."/>
            <person name="Babiker E."/>
            <person name="Staton M."/>
        </authorList>
    </citation>
    <scope>NUCLEOTIDE SEQUENCE [LARGE SCALE GENOMIC DNA]</scope>
    <source>
        <strain evidence="2">cv. NJ 8807/NJ 8810</strain>
        <tissue evidence="1">Young leaf</tissue>
    </source>
</reference>
<proteinExistence type="predicted"/>
<protein>
    <submittedName>
        <fullName evidence="1">Uncharacterized protein</fullName>
    </submittedName>
</protein>